<dbReference type="OrthoDB" id="8478578at2"/>
<dbReference type="GO" id="GO:0004748">
    <property type="term" value="F:ribonucleoside-diphosphate reductase activity, thioredoxin disulfide as acceptor"/>
    <property type="evidence" value="ECO:0007669"/>
    <property type="project" value="UniProtKB-EC"/>
</dbReference>
<keyword evidence="3" id="KW-0237">DNA synthesis</keyword>
<feature type="domain" description="TSCPD" evidence="7">
    <location>
        <begin position="56"/>
        <end position="169"/>
    </location>
</feature>
<dbReference type="EMBL" id="FUZV01000002">
    <property type="protein sequence ID" value="SKC73934.1"/>
    <property type="molecule type" value="Genomic_DNA"/>
</dbReference>
<sequence>MAVKIDKKIKGYTVLTPEDKAREAAAPVQAESISRSKAESELPTAEVIHMHERIERPEVLVGSTYKIKSPLVEHAMYVTINDIVLNAGTEHELRRPFEIFVNSKSMEHFQWIVALTRIMSAVFRKGGDVTFLVDEMKAVFDPRGGYFKAGGVYMPSLVAELGAIVEEHMKSIGLIHDPEMSEHQRAILADKRKQYEERAKKNSEVSPAAPASVSSASATPSPAKAGEGARRADEGNAVQNGSSEDIAVTGDGTSFPPSATLCHKCSTKALVIMDGCATCLNCGYSKCG</sequence>
<evidence type="ECO:0000313" key="9">
    <source>
        <dbReference type="Proteomes" id="UP000190341"/>
    </source>
</evidence>
<dbReference type="Proteomes" id="UP000190341">
    <property type="component" value="Unassembled WGS sequence"/>
</dbReference>
<feature type="compositionally biased region" description="Basic and acidic residues" evidence="6">
    <location>
        <begin position="194"/>
        <end position="203"/>
    </location>
</feature>
<evidence type="ECO:0000256" key="6">
    <source>
        <dbReference type="SAM" id="MobiDB-lite"/>
    </source>
</evidence>
<dbReference type="AlphaFoldDB" id="A0A1T5LDJ5"/>
<evidence type="ECO:0000256" key="5">
    <source>
        <dbReference type="ARBA" id="ARBA00047754"/>
    </source>
</evidence>
<evidence type="ECO:0000256" key="3">
    <source>
        <dbReference type="ARBA" id="ARBA00022634"/>
    </source>
</evidence>
<evidence type="ECO:0000256" key="4">
    <source>
        <dbReference type="ARBA" id="ARBA00022741"/>
    </source>
</evidence>
<dbReference type="Pfam" id="PF12637">
    <property type="entry name" value="TSCPD"/>
    <property type="match status" value="1"/>
</dbReference>
<dbReference type="InterPro" id="IPR024434">
    <property type="entry name" value="TSCPD_dom"/>
</dbReference>
<proteinExistence type="inferred from homology"/>
<feature type="region of interest" description="Disordered" evidence="6">
    <location>
        <begin position="194"/>
        <end position="250"/>
    </location>
</feature>
<organism evidence="8 9">
    <name type="scientific">Pseudoxanthomonas indica</name>
    <dbReference type="NCBI Taxonomy" id="428993"/>
    <lineage>
        <taxon>Bacteria</taxon>
        <taxon>Pseudomonadati</taxon>
        <taxon>Pseudomonadota</taxon>
        <taxon>Gammaproteobacteria</taxon>
        <taxon>Lysobacterales</taxon>
        <taxon>Lysobacteraceae</taxon>
        <taxon>Pseudoxanthomonas</taxon>
    </lineage>
</organism>
<evidence type="ECO:0000256" key="2">
    <source>
        <dbReference type="ARBA" id="ARBA00012274"/>
    </source>
</evidence>
<comment type="similarity">
    <text evidence="1">Belongs to the ribonucleoside diphosphate reductase class-2 family.</text>
</comment>
<dbReference type="GO" id="GO:0000166">
    <property type="term" value="F:nucleotide binding"/>
    <property type="evidence" value="ECO:0007669"/>
    <property type="project" value="UniProtKB-KW"/>
</dbReference>
<dbReference type="EC" id="1.17.4.1" evidence="2"/>
<evidence type="ECO:0000313" key="8">
    <source>
        <dbReference type="EMBL" id="SKC73934.1"/>
    </source>
</evidence>
<accession>A0A1T5LDJ5</accession>
<feature type="compositionally biased region" description="Low complexity" evidence="6">
    <location>
        <begin position="204"/>
        <end position="225"/>
    </location>
</feature>
<evidence type="ECO:0000259" key="7">
    <source>
        <dbReference type="Pfam" id="PF12637"/>
    </source>
</evidence>
<dbReference type="STRING" id="428993.SAMN06296058_2341"/>
<protein>
    <recommendedName>
        <fullName evidence="2">ribonucleoside-diphosphate reductase</fullName>
        <ecNumber evidence="2">1.17.4.1</ecNumber>
    </recommendedName>
</protein>
<name>A0A1T5LDJ5_9GAMM</name>
<evidence type="ECO:0000256" key="1">
    <source>
        <dbReference type="ARBA" id="ARBA00007405"/>
    </source>
</evidence>
<keyword evidence="9" id="KW-1185">Reference proteome</keyword>
<gene>
    <name evidence="8" type="ORF">SAMN06296058_2341</name>
</gene>
<reference evidence="8 9" key="1">
    <citation type="submission" date="2017-02" db="EMBL/GenBank/DDBJ databases">
        <authorList>
            <person name="Peterson S.W."/>
        </authorList>
    </citation>
    <scope>NUCLEOTIDE SEQUENCE [LARGE SCALE GENOMIC DNA]</scope>
    <source>
        <strain evidence="8 9">P15</strain>
    </source>
</reference>
<dbReference type="GO" id="GO:0071897">
    <property type="term" value="P:DNA biosynthetic process"/>
    <property type="evidence" value="ECO:0007669"/>
    <property type="project" value="UniProtKB-KW"/>
</dbReference>
<dbReference type="RefSeq" id="WP_079724711.1">
    <property type="nucleotide sequence ID" value="NZ_BMCL01000001.1"/>
</dbReference>
<keyword evidence="4" id="KW-0547">Nucleotide-binding</keyword>
<comment type="catalytic activity">
    <reaction evidence="5">
        <text>a 2'-deoxyribonucleoside 5'-diphosphate + [thioredoxin]-disulfide + H2O = a ribonucleoside 5'-diphosphate + [thioredoxin]-dithiol</text>
        <dbReference type="Rhea" id="RHEA:23252"/>
        <dbReference type="Rhea" id="RHEA-COMP:10698"/>
        <dbReference type="Rhea" id="RHEA-COMP:10700"/>
        <dbReference type="ChEBI" id="CHEBI:15377"/>
        <dbReference type="ChEBI" id="CHEBI:29950"/>
        <dbReference type="ChEBI" id="CHEBI:50058"/>
        <dbReference type="ChEBI" id="CHEBI:57930"/>
        <dbReference type="ChEBI" id="CHEBI:73316"/>
        <dbReference type="EC" id="1.17.4.1"/>
    </reaction>
</comment>